<evidence type="ECO:0000256" key="4">
    <source>
        <dbReference type="ARBA" id="ARBA00022801"/>
    </source>
</evidence>
<feature type="region of interest" description="Disordered" evidence="9">
    <location>
        <begin position="624"/>
        <end position="734"/>
    </location>
</feature>
<sequence length="819" mass="93208">MDSPQDFKLLQEGIQKSLVSTVKSINRIAAEDLNFQRTVNPDVAEQLDDKSVRVLELSARLLESAAKACGLQTPRLEDAEDIDMNWKSVVDVVDSVLERADTALDEYTGLIKRKDPPTADSGPMSKRTKSTVKVIRNANVTKPQTIFENKPDNFPTGPWKPILTKKPHATVSLEESLVTDETVDGTLQFKHPYEMEILETRYSQWLFQKSEPLPSKPAESTKAIWVDTFEGVEDMLKHLKKAKEIAVDLEHHDYRTYAGLVCLMQVSTRENDWIVDTLRPWRHKLEVLNEVFADPSIVKVFHGAYMDMIWLQRDLGLYVNGLFDTYFACDLLRYPGRSLAFLLSKFVNFDADKQYQLADWRIRPIPGEMLYYARSDTHYLLYIFDHVRNELIEASDRTQPETDLIKQALDRSRELSLSRHQHPDCNEATGEGPRGWYNYMLKNSHLNFDEKQFAVFKALWKWRDETARQEDESPNFVLGTSNVTEIARVNPPDVKALHSLLPLSAPLARARLNDVWNRVLDAKAEAGPSLLQYFASMAPETVTKDRLSRLPNETVRLPHLEGTRLVVPKMTQSKLFGSMAVSSLWEESKKLSAELGGNIPFPWQRFVQDSATALGDAHTESVAGQVIEEPSSTLETRKTAVAVTLEDQDEEFTLKAGRKRKQEQEPEPDQEDTTSSSGEYELEPKSSTDENVPLTGADGTLSIVDKPRRAKKKQGRSERRLREEQQETELANKREAKLARKAKKQEHRARVAKEQEKKYSAVPFDYSTAPTVMHASRNNTVGKESRKVFDPYTKTADEGIKGARKMPPVRGEKSATFRK</sequence>
<dbReference type="Proteomes" id="UP000027002">
    <property type="component" value="Chromosome 6"/>
</dbReference>
<keyword evidence="6" id="KW-0269">Exonuclease</keyword>
<evidence type="ECO:0000256" key="2">
    <source>
        <dbReference type="ARBA" id="ARBA00022552"/>
    </source>
</evidence>
<dbReference type="RefSeq" id="XP_043000851.1">
    <property type="nucleotide sequence ID" value="XM_043144916.1"/>
</dbReference>
<evidence type="ECO:0000256" key="6">
    <source>
        <dbReference type="ARBA" id="ARBA00022839"/>
    </source>
</evidence>
<dbReference type="KEGG" id="uvi:66068196"/>
<reference evidence="11" key="1">
    <citation type="submission" date="2020-03" db="EMBL/GenBank/DDBJ databases">
        <title>A mixture of massive structural variations and highly conserved coding sequences in Ustilaginoidea virens genome.</title>
        <authorList>
            <person name="Zhang K."/>
            <person name="Zhao Z."/>
            <person name="Zhang Z."/>
            <person name="Li Y."/>
            <person name="Hsiang T."/>
            <person name="Sun W."/>
        </authorList>
    </citation>
    <scope>NUCLEOTIDE SEQUENCE</scope>
    <source>
        <strain evidence="11">UV-8b</strain>
    </source>
</reference>
<feature type="compositionally biased region" description="Basic and acidic residues" evidence="9">
    <location>
        <begin position="715"/>
        <end position="734"/>
    </location>
</feature>
<gene>
    <name evidence="11" type="ORF">UV8b_07419</name>
</gene>
<dbReference type="InterPro" id="IPR010997">
    <property type="entry name" value="HRDC-like_sf"/>
</dbReference>
<dbReference type="PANTHER" id="PTHR12124:SF47">
    <property type="entry name" value="EXOSOME COMPONENT 10"/>
    <property type="match status" value="1"/>
</dbReference>
<evidence type="ECO:0000313" key="12">
    <source>
        <dbReference type="Proteomes" id="UP000027002"/>
    </source>
</evidence>
<dbReference type="Gene3D" id="1.10.150.80">
    <property type="entry name" value="HRDC domain"/>
    <property type="match status" value="1"/>
</dbReference>
<protein>
    <recommendedName>
        <fullName evidence="10">HRDC domain-containing protein</fullName>
    </recommendedName>
</protein>
<evidence type="ECO:0000256" key="1">
    <source>
        <dbReference type="ARBA" id="ARBA00004123"/>
    </source>
</evidence>
<dbReference type="SUPFAM" id="SSF47819">
    <property type="entry name" value="HRDC-like"/>
    <property type="match status" value="1"/>
</dbReference>
<name>A0A8E5MK18_USTVR</name>
<dbReference type="GO" id="GO:0071035">
    <property type="term" value="P:nuclear polyadenylation-dependent rRNA catabolic process"/>
    <property type="evidence" value="ECO:0007669"/>
    <property type="project" value="TreeGrafter"/>
</dbReference>
<dbReference type="GO" id="GO:0071036">
    <property type="term" value="P:nuclear polyadenylation-dependent snoRNA catabolic process"/>
    <property type="evidence" value="ECO:0007669"/>
    <property type="project" value="TreeGrafter"/>
</dbReference>
<dbReference type="InterPro" id="IPR012588">
    <property type="entry name" value="Exosome-assoc_fac_Rrp6_N"/>
</dbReference>
<dbReference type="GO" id="GO:0000467">
    <property type="term" value="P:exonucleolytic trimming to generate mature 3'-end of 5.8S rRNA from tricistronic rRNA transcript (SSU-rRNA, 5.8S rRNA, LSU-rRNA)"/>
    <property type="evidence" value="ECO:0007669"/>
    <property type="project" value="InterPro"/>
</dbReference>
<dbReference type="GO" id="GO:0005730">
    <property type="term" value="C:nucleolus"/>
    <property type="evidence" value="ECO:0007669"/>
    <property type="project" value="TreeGrafter"/>
</dbReference>
<dbReference type="GO" id="GO:0071040">
    <property type="term" value="P:nuclear polyadenylation-dependent antisense transcript catabolic process"/>
    <property type="evidence" value="ECO:0007669"/>
    <property type="project" value="TreeGrafter"/>
</dbReference>
<dbReference type="PROSITE" id="PS50967">
    <property type="entry name" value="HRDC"/>
    <property type="match status" value="1"/>
</dbReference>
<dbReference type="InterPro" id="IPR012337">
    <property type="entry name" value="RNaseH-like_sf"/>
</dbReference>
<dbReference type="GO" id="GO:0071037">
    <property type="term" value="P:nuclear polyadenylation-dependent snRNA catabolic process"/>
    <property type="evidence" value="ECO:0007669"/>
    <property type="project" value="TreeGrafter"/>
</dbReference>
<dbReference type="GO" id="GO:0000175">
    <property type="term" value="F:3'-5'-RNA exonuclease activity"/>
    <property type="evidence" value="ECO:0007669"/>
    <property type="project" value="InterPro"/>
</dbReference>
<keyword evidence="7" id="KW-0539">Nucleus</keyword>
<dbReference type="InterPro" id="IPR049559">
    <property type="entry name" value="Rrp6p-like_exo"/>
</dbReference>
<evidence type="ECO:0000256" key="7">
    <source>
        <dbReference type="ARBA" id="ARBA00023242"/>
    </source>
</evidence>
<dbReference type="InterPro" id="IPR036397">
    <property type="entry name" value="RNaseH_sf"/>
</dbReference>
<dbReference type="GO" id="GO:0000166">
    <property type="term" value="F:nucleotide binding"/>
    <property type="evidence" value="ECO:0007669"/>
    <property type="project" value="InterPro"/>
</dbReference>
<evidence type="ECO:0000256" key="3">
    <source>
        <dbReference type="ARBA" id="ARBA00022722"/>
    </source>
</evidence>
<feature type="region of interest" description="Disordered" evidence="9">
    <location>
        <begin position="798"/>
        <end position="819"/>
    </location>
</feature>
<evidence type="ECO:0000256" key="8">
    <source>
        <dbReference type="ARBA" id="ARBA00043957"/>
    </source>
</evidence>
<dbReference type="Gene3D" id="3.30.420.10">
    <property type="entry name" value="Ribonuclease H-like superfamily/Ribonuclease H"/>
    <property type="match status" value="1"/>
</dbReference>
<feature type="domain" description="HRDC" evidence="10">
    <location>
        <begin position="449"/>
        <end position="529"/>
    </location>
</feature>
<dbReference type="GO" id="GO:0071038">
    <property type="term" value="P:TRAMP-dependent tRNA surveillance pathway"/>
    <property type="evidence" value="ECO:0007669"/>
    <property type="project" value="TreeGrafter"/>
</dbReference>
<comment type="similarity">
    <text evidence="8">Belongs to the exosome component 10/RRP6 family.</text>
</comment>
<dbReference type="GO" id="GO:0071051">
    <property type="term" value="P:poly(A)-dependent snoRNA 3'-end processing"/>
    <property type="evidence" value="ECO:0007669"/>
    <property type="project" value="TreeGrafter"/>
</dbReference>
<dbReference type="AlphaFoldDB" id="A0A8E5MK18"/>
<comment type="subcellular location">
    <subcellularLocation>
        <location evidence="1">Nucleus</location>
    </subcellularLocation>
</comment>
<dbReference type="GO" id="GO:0003727">
    <property type="term" value="F:single-stranded RNA binding"/>
    <property type="evidence" value="ECO:0007669"/>
    <property type="project" value="TreeGrafter"/>
</dbReference>
<keyword evidence="5" id="KW-0271">Exosome</keyword>
<dbReference type="OrthoDB" id="2250022at2759"/>
<dbReference type="GO" id="GO:0000176">
    <property type="term" value="C:nuclear exosome (RNase complex)"/>
    <property type="evidence" value="ECO:0007669"/>
    <property type="project" value="InterPro"/>
</dbReference>
<evidence type="ECO:0000259" key="10">
    <source>
        <dbReference type="PROSITE" id="PS50967"/>
    </source>
</evidence>
<accession>A0A8E5MK18</accession>
<dbReference type="Pfam" id="PF08066">
    <property type="entry name" value="PMC2NT"/>
    <property type="match status" value="1"/>
</dbReference>
<evidence type="ECO:0000256" key="9">
    <source>
        <dbReference type="SAM" id="MobiDB-lite"/>
    </source>
</evidence>
<dbReference type="InterPro" id="IPR044876">
    <property type="entry name" value="HRDC_dom_sf"/>
</dbReference>
<dbReference type="SUPFAM" id="SSF53098">
    <property type="entry name" value="Ribonuclease H-like"/>
    <property type="match status" value="1"/>
</dbReference>
<dbReference type="SMART" id="SM00474">
    <property type="entry name" value="35EXOc"/>
    <property type="match status" value="1"/>
</dbReference>
<dbReference type="Pfam" id="PF00570">
    <property type="entry name" value="HRDC"/>
    <property type="match status" value="1"/>
</dbReference>
<dbReference type="EMBL" id="CP072758">
    <property type="protein sequence ID" value="QUC23178.1"/>
    <property type="molecule type" value="Genomic_DNA"/>
</dbReference>
<feature type="compositionally biased region" description="Basic and acidic residues" evidence="9">
    <location>
        <begin position="810"/>
        <end position="819"/>
    </location>
</feature>
<evidence type="ECO:0000313" key="11">
    <source>
        <dbReference type="EMBL" id="QUC23178.1"/>
    </source>
</evidence>
<dbReference type="SMART" id="SM00341">
    <property type="entry name" value="HRDC"/>
    <property type="match status" value="1"/>
</dbReference>
<dbReference type="FunFam" id="3.30.420.10:FF:000059">
    <property type="entry name" value="Exosome complex exonuclease Rrp6"/>
    <property type="match status" value="1"/>
</dbReference>
<dbReference type="GO" id="GO:0071039">
    <property type="term" value="P:nuclear polyadenylation-dependent CUT catabolic process"/>
    <property type="evidence" value="ECO:0007669"/>
    <property type="project" value="TreeGrafter"/>
</dbReference>
<keyword evidence="4" id="KW-0378">Hydrolase</keyword>
<dbReference type="PANTHER" id="PTHR12124">
    <property type="entry name" value="POLYMYOSITIS/SCLERODERMA AUTOANTIGEN-RELATED"/>
    <property type="match status" value="1"/>
</dbReference>
<dbReference type="InterPro" id="IPR002121">
    <property type="entry name" value="HRDC_dom"/>
</dbReference>
<keyword evidence="3" id="KW-0540">Nuclease</keyword>
<dbReference type="Pfam" id="PF01612">
    <property type="entry name" value="DNA_pol_A_exo1"/>
    <property type="match status" value="1"/>
</dbReference>
<dbReference type="CDD" id="cd06147">
    <property type="entry name" value="Rrp6p_like_exo"/>
    <property type="match status" value="1"/>
</dbReference>
<dbReference type="InterPro" id="IPR045092">
    <property type="entry name" value="Rrp6-like"/>
</dbReference>
<dbReference type="GO" id="GO:0071044">
    <property type="term" value="P:histone mRNA catabolic process"/>
    <property type="evidence" value="ECO:0007669"/>
    <property type="project" value="TreeGrafter"/>
</dbReference>
<keyword evidence="2" id="KW-0698">rRNA processing</keyword>
<dbReference type="GeneID" id="66068196"/>
<organism evidence="11 12">
    <name type="scientific">Ustilaginoidea virens</name>
    <name type="common">Rice false smut fungus</name>
    <name type="synonym">Villosiclava virens</name>
    <dbReference type="NCBI Taxonomy" id="1159556"/>
    <lineage>
        <taxon>Eukaryota</taxon>
        <taxon>Fungi</taxon>
        <taxon>Dikarya</taxon>
        <taxon>Ascomycota</taxon>
        <taxon>Pezizomycotina</taxon>
        <taxon>Sordariomycetes</taxon>
        <taxon>Hypocreomycetidae</taxon>
        <taxon>Hypocreales</taxon>
        <taxon>Clavicipitaceae</taxon>
        <taxon>Ustilaginoidea</taxon>
    </lineage>
</organism>
<proteinExistence type="inferred from homology"/>
<keyword evidence="12" id="KW-1185">Reference proteome</keyword>
<evidence type="ECO:0000256" key="5">
    <source>
        <dbReference type="ARBA" id="ARBA00022835"/>
    </source>
</evidence>
<dbReference type="InterPro" id="IPR002562">
    <property type="entry name" value="3'-5'_exonuclease_dom"/>
</dbReference>